<dbReference type="Pfam" id="PF00089">
    <property type="entry name" value="Trypsin"/>
    <property type="match status" value="1"/>
</dbReference>
<reference evidence="6" key="1">
    <citation type="submission" date="2013-12" db="EMBL/GenBank/DDBJ databases">
        <title>The Genome Sequence of Aphanomyces astaci APO3.</title>
        <authorList>
            <consortium name="The Broad Institute Genomics Platform"/>
            <person name="Russ C."/>
            <person name="Tyler B."/>
            <person name="van West P."/>
            <person name="Dieguez-Uribeondo J."/>
            <person name="Young S.K."/>
            <person name="Zeng Q."/>
            <person name="Gargeya S."/>
            <person name="Fitzgerald M."/>
            <person name="Abouelleil A."/>
            <person name="Alvarado L."/>
            <person name="Chapman S.B."/>
            <person name="Gainer-Dewar J."/>
            <person name="Goldberg J."/>
            <person name="Griggs A."/>
            <person name="Gujja S."/>
            <person name="Hansen M."/>
            <person name="Howarth C."/>
            <person name="Imamovic A."/>
            <person name="Ireland A."/>
            <person name="Larimer J."/>
            <person name="McCowan C."/>
            <person name="Murphy C."/>
            <person name="Pearson M."/>
            <person name="Poon T.W."/>
            <person name="Priest M."/>
            <person name="Roberts A."/>
            <person name="Saif S."/>
            <person name="Shea T."/>
            <person name="Sykes S."/>
            <person name="Wortman J."/>
            <person name="Nusbaum C."/>
            <person name="Birren B."/>
        </authorList>
    </citation>
    <scope>NUCLEOTIDE SEQUENCE [LARGE SCALE GENOMIC DNA]</scope>
    <source>
        <strain evidence="6">APO3</strain>
    </source>
</reference>
<dbReference type="SUPFAM" id="SSF50494">
    <property type="entry name" value="Trypsin-like serine proteases"/>
    <property type="match status" value="1"/>
</dbReference>
<evidence type="ECO:0000313" key="6">
    <source>
        <dbReference type="EMBL" id="ETV64361.1"/>
    </source>
</evidence>
<name>W4FC17_APHAT</name>
<feature type="domain" description="Peptidase S1" evidence="5">
    <location>
        <begin position="18"/>
        <end position="237"/>
    </location>
</feature>
<dbReference type="GO" id="GO:0006508">
    <property type="term" value="P:proteolysis"/>
    <property type="evidence" value="ECO:0007669"/>
    <property type="project" value="InterPro"/>
</dbReference>
<proteinExistence type="predicted"/>
<organism evidence="6">
    <name type="scientific">Aphanomyces astaci</name>
    <name type="common">Crayfish plague agent</name>
    <dbReference type="NCBI Taxonomy" id="112090"/>
    <lineage>
        <taxon>Eukaryota</taxon>
        <taxon>Sar</taxon>
        <taxon>Stramenopiles</taxon>
        <taxon>Oomycota</taxon>
        <taxon>Saprolegniomycetes</taxon>
        <taxon>Saprolegniales</taxon>
        <taxon>Verrucalvaceae</taxon>
        <taxon>Aphanomyces</taxon>
    </lineage>
</organism>
<dbReference type="InterPro" id="IPR009003">
    <property type="entry name" value="Peptidase_S1_PA"/>
</dbReference>
<evidence type="ECO:0000256" key="2">
    <source>
        <dbReference type="ARBA" id="ARBA00023026"/>
    </source>
</evidence>
<dbReference type="STRING" id="112090.W4FC17"/>
<dbReference type="InterPro" id="IPR001254">
    <property type="entry name" value="Trypsin_dom"/>
</dbReference>
<keyword evidence="4" id="KW-0325">Glycoprotein</keyword>
<sequence>RVMQRLLWTAAAAMTGVLVNAYLAGFQNAKMSTYMAQLRSSANDPMICQGVLIDPHYALFSRGCAQNHDEADKVVVGSSRTNGGLGDGELISVLKKFYSVDRTRDFAMVQLARPSNFTPVKILWDDVAPGKVVWLRGWHPFNSNLSLNRLVETTVQVIPNNKCQFKLNRYVRDSQVCGENDGIDSCSSFISGSLITELRGRDYLIGTLFVGNCEYEPVYQIFSRLSADRTFIESFLSKGT</sequence>
<dbReference type="GeneID" id="20820726"/>
<dbReference type="GO" id="GO:0004252">
    <property type="term" value="F:serine-type endopeptidase activity"/>
    <property type="evidence" value="ECO:0007669"/>
    <property type="project" value="InterPro"/>
</dbReference>
<dbReference type="PANTHER" id="PTHR24276">
    <property type="entry name" value="POLYSERASE-RELATED"/>
    <property type="match status" value="1"/>
</dbReference>
<dbReference type="AlphaFoldDB" id="W4FC17"/>
<dbReference type="InterPro" id="IPR043504">
    <property type="entry name" value="Peptidase_S1_PA_chymotrypsin"/>
</dbReference>
<evidence type="ECO:0000256" key="1">
    <source>
        <dbReference type="ARBA" id="ARBA00022729"/>
    </source>
</evidence>
<gene>
    <name evidence="6" type="ORF">H257_18730</name>
</gene>
<keyword evidence="3" id="KW-1015">Disulfide bond</keyword>
<dbReference type="SMART" id="SM00020">
    <property type="entry name" value="Tryp_SPc"/>
    <property type="match status" value="1"/>
</dbReference>
<dbReference type="RefSeq" id="XP_009846158.1">
    <property type="nucleotide sequence ID" value="XM_009847856.1"/>
</dbReference>
<keyword evidence="1" id="KW-0732">Signal</keyword>
<accession>W4FC17</accession>
<evidence type="ECO:0000256" key="3">
    <source>
        <dbReference type="ARBA" id="ARBA00023157"/>
    </source>
</evidence>
<feature type="non-terminal residue" evidence="6">
    <location>
        <position position="1"/>
    </location>
</feature>
<dbReference type="PANTHER" id="PTHR24276:SF98">
    <property type="entry name" value="FI18310P1-RELATED"/>
    <property type="match status" value="1"/>
</dbReference>
<dbReference type="PROSITE" id="PS50240">
    <property type="entry name" value="TRYPSIN_DOM"/>
    <property type="match status" value="1"/>
</dbReference>
<dbReference type="Gene3D" id="2.40.10.10">
    <property type="entry name" value="Trypsin-like serine proteases"/>
    <property type="match status" value="1"/>
</dbReference>
<dbReference type="EMBL" id="KI913320">
    <property type="protein sequence ID" value="ETV64361.1"/>
    <property type="molecule type" value="Genomic_DNA"/>
</dbReference>
<protein>
    <recommendedName>
        <fullName evidence="5">Peptidase S1 domain-containing protein</fullName>
    </recommendedName>
</protein>
<evidence type="ECO:0000259" key="5">
    <source>
        <dbReference type="PROSITE" id="PS50240"/>
    </source>
</evidence>
<dbReference type="VEuPathDB" id="FungiDB:H257_18730"/>
<evidence type="ECO:0000256" key="4">
    <source>
        <dbReference type="ARBA" id="ARBA00023180"/>
    </source>
</evidence>
<keyword evidence="2" id="KW-0843">Virulence</keyword>
<dbReference type="OrthoDB" id="5918597at2759"/>
<dbReference type="InterPro" id="IPR050430">
    <property type="entry name" value="Peptidase_S1"/>
</dbReference>